<dbReference type="InterPro" id="IPR011992">
    <property type="entry name" value="EF-hand-dom_pair"/>
</dbReference>
<reference evidence="6 7" key="2">
    <citation type="submission" date="2024-07" db="EMBL/GenBank/DDBJ databases">
        <authorList>
            <person name="Akdeniz Z."/>
        </authorList>
    </citation>
    <scope>NUCLEOTIDE SEQUENCE [LARGE SCALE GENOMIC DNA]</scope>
</reference>
<dbReference type="InterPro" id="IPR002048">
    <property type="entry name" value="EF_hand_dom"/>
</dbReference>
<dbReference type="EMBL" id="CATOUU010000703">
    <property type="protein sequence ID" value="CAI9942615.1"/>
    <property type="molecule type" value="Genomic_DNA"/>
</dbReference>
<evidence type="ECO:0000256" key="3">
    <source>
        <dbReference type="ARBA" id="ARBA00022837"/>
    </source>
</evidence>
<dbReference type="AlphaFoldDB" id="A0AA86PM24"/>
<organism evidence="5">
    <name type="scientific">Hexamita inflata</name>
    <dbReference type="NCBI Taxonomy" id="28002"/>
    <lineage>
        <taxon>Eukaryota</taxon>
        <taxon>Metamonada</taxon>
        <taxon>Diplomonadida</taxon>
        <taxon>Hexamitidae</taxon>
        <taxon>Hexamitinae</taxon>
        <taxon>Hexamita</taxon>
    </lineage>
</organism>
<dbReference type="SMART" id="SM00054">
    <property type="entry name" value="EFh"/>
    <property type="match status" value="1"/>
</dbReference>
<evidence type="ECO:0000313" key="5">
    <source>
        <dbReference type="EMBL" id="CAI9942615.1"/>
    </source>
</evidence>
<dbReference type="InterPro" id="IPR018247">
    <property type="entry name" value="EF_Hand_1_Ca_BS"/>
</dbReference>
<dbReference type="CDD" id="cd00051">
    <property type="entry name" value="EFh"/>
    <property type="match status" value="1"/>
</dbReference>
<name>A0AA86PM24_9EUKA</name>
<evidence type="ECO:0000256" key="1">
    <source>
        <dbReference type="ARBA" id="ARBA00022723"/>
    </source>
</evidence>
<keyword evidence="7" id="KW-1185">Reference proteome</keyword>
<dbReference type="PANTHER" id="PTHR45942">
    <property type="entry name" value="PROTEIN PHOSPATASE 3 REGULATORY SUBUNIT B ALPHA ISOFORM TYPE 1"/>
    <property type="match status" value="1"/>
</dbReference>
<dbReference type="Proteomes" id="UP001642409">
    <property type="component" value="Unassembled WGS sequence"/>
</dbReference>
<dbReference type="SUPFAM" id="SSF47473">
    <property type="entry name" value="EF-hand"/>
    <property type="match status" value="1"/>
</dbReference>
<reference evidence="5" key="1">
    <citation type="submission" date="2023-06" db="EMBL/GenBank/DDBJ databases">
        <authorList>
            <person name="Kurt Z."/>
        </authorList>
    </citation>
    <scope>NUCLEOTIDE SEQUENCE</scope>
</reference>
<dbReference type="PROSITE" id="PS00018">
    <property type="entry name" value="EF_HAND_1"/>
    <property type="match status" value="1"/>
</dbReference>
<proteinExistence type="predicted"/>
<gene>
    <name evidence="6" type="ORF">HINF_LOCUS23986</name>
    <name evidence="5" type="ORF">HINF_LOCUS30260</name>
</gene>
<dbReference type="PROSITE" id="PS50222">
    <property type="entry name" value="EF_HAND_2"/>
    <property type="match status" value="1"/>
</dbReference>
<protein>
    <submittedName>
        <fullName evidence="5">Calcineurin regulatory subunit B</fullName>
    </submittedName>
    <submittedName>
        <fullName evidence="6">Calcineurin_regulatory subunit B</fullName>
    </submittedName>
</protein>
<evidence type="ECO:0000256" key="2">
    <source>
        <dbReference type="ARBA" id="ARBA00022737"/>
    </source>
</evidence>
<dbReference type="EMBL" id="CAXDID020000069">
    <property type="protein sequence ID" value="CAL6013848.1"/>
    <property type="molecule type" value="Genomic_DNA"/>
</dbReference>
<dbReference type="GO" id="GO:0005509">
    <property type="term" value="F:calcium ion binding"/>
    <property type="evidence" value="ECO:0007669"/>
    <property type="project" value="InterPro"/>
</dbReference>
<keyword evidence="1" id="KW-0479">Metal-binding</keyword>
<keyword evidence="3" id="KW-0106">Calcium</keyword>
<dbReference type="Gene3D" id="1.10.238.10">
    <property type="entry name" value="EF-hand"/>
    <property type="match status" value="1"/>
</dbReference>
<evidence type="ECO:0000259" key="4">
    <source>
        <dbReference type="PROSITE" id="PS50222"/>
    </source>
</evidence>
<evidence type="ECO:0000313" key="7">
    <source>
        <dbReference type="Proteomes" id="UP001642409"/>
    </source>
</evidence>
<dbReference type="Pfam" id="PF13499">
    <property type="entry name" value="EF-hand_7"/>
    <property type="match status" value="1"/>
</dbReference>
<evidence type="ECO:0000313" key="6">
    <source>
        <dbReference type="EMBL" id="CAL6013848.1"/>
    </source>
</evidence>
<keyword evidence="2" id="KW-0677">Repeat</keyword>
<comment type="caution">
    <text evidence="5">The sequence shown here is derived from an EMBL/GenBank/DDBJ whole genome shotgun (WGS) entry which is preliminary data.</text>
</comment>
<feature type="domain" description="EF-hand" evidence="4">
    <location>
        <begin position="142"/>
        <end position="177"/>
    </location>
</feature>
<sequence>MASKLLSCQYHKSKLICKCWCGTVRKYLFARDLLLPLQLLLCSLLSTLFRDCQNKLLHSLLVIDTVQNCIRRSQRKTCLDRFYQLSGNAKFIVKSKLQQIPELQLNPLSSRIAELFVDQSDNEGISFKSFVQNLAVFSHQSTEEEKLRFLFRVYDRDNDGKINEDELYNILKQCVGNNIEDQQLKMLRKGTIQDADKNEDAALDYIEFRQCVERNAGMKEKLTEVLKIYFQLSQNLWNDAISTISAQLEPPQPQNPDLQRENMLNPNIKMLKILINTVRFSDTIIGNIILLPPLHQMPSQITAKTQREPLPSEQQQGHGDTQLRMRHVAAQRKPPEAVQHFCRAELIAKQDHQLVCDRLEHQHEVLREQGVIPTKDLWTPSYPTIFRYTHLTSKTKSKNTSMQGEVAAKHNQNMSEAVANNFRKELEQDVIFSASKV</sequence>
<accession>A0AA86PM24</accession>